<protein>
    <recommendedName>
        <fullName evidence="3">histidine kinase</fullName>
        <ecNumber evidence="3">2.7.13.3</ecNumber>
    </recommendedName>
</protein>
<dbReference type="PROSITE" id="PS50110">
    <property type="entry name" value="RESPONSE_REGULATORY"/>
    <property type="match status" value="1"/>
</dbReference>
<dbReference type="SUPFAM" id="SSF47384">
    <property type="entry name" value="Homodimeric domain of signal transducing histidine kinase"/>
    <property type="match status" value="1"/>
</dbReference>
<dbReference type="Proteomes" id="UP000019494">
    <property type="component" value="Unassembled WGS sequence"/>
</dbReference>
<dbReference type="CDD" id="cd00082">
    <property type="entry name" value="HisKA"/>
    <property type="match status" value="1"/>
</dbReference>
<dbReference type="PROSITE" id="PS50112">
    <property type="entry name" value="PAS"/>
    <property type="match status" value="1"/>
</dbReference>
<dbReference type="InterPro" id="IPR005561">
    <property type="entry name" value="ANTAR"/>
</dbReference>
<dbReference type="GO" id="GO:0006355">
    <property type="term" value="P:regulation of DNA-templated transcription"/>
    <property type="evidence" value="ECO:0007669"/>
    <property type="project" value="InterPro"/>
</dbReference>
<evidence type="ECO:0000256" key="6">
    <source>
        <dbReference type="ARBA" id="ARBA00023012"/>
    </source>
</evidence>
<dbReference type="PATRIC" id="fig|584657.3.peg.2234"/>
<evidence type="ECO:0000313" key="13">
    <source>
        <dbReference type="Proteomes" id="UP000019494"/>
    </source>
</evidence>
<dbReference type="SUPFAM" id="SSF55874">
    <property type="entry name" value="ATPase domain of HSP90 chaperone/DNA topoisomerase II/histidine kinase"/>
    <property type="match status" value="1"/>
</dbReference>
<dbReference type="GO" id="GO:0000155">
    <property type="term" value="F:phosphorelay sensor kinase activity"/>
    <property type="evidence" value="ECO:0007669"/>
    <property type="project" value="InterPro"/>
</dbReference>
<evidence type="ECO:0000313" key="12">
    <source>
        <dbReference type="EMBL" id="EWT05865.1"/>
    </source>
</evidence>
<dbReference type="Gene3D" id="1.10.10.10">
    <property type="entry name" value="Winged helix-like DNA-binding domain superfamily/Winged helix DNA-binding domain"/>
    <property type="match status" value="1"/>
</dbReference>
<name>W9GID3_9MICO</name>
<organism evidence="12 13">
    <name type="scientific">Intrasporangium chromatireducens Q5-1</name>
    <dbReference type="NCBI Taxonomy" id="584657"/>
    <lineage>
        <taxon>Bacteria</taxon>
        <taxon>Bacillati</taxon>
        <taxon>Actinomycetota</taxon>
        <taxon>Actinomycetes</taxon>
        <taxon>Micrococcales</taxon>
        <taxon>Intrasporangiaceae</taxon>
        <taxon>Intrasporangium</taxon>
    </lineage>
</organism>
<dbReference type="Gene3D" id="3.30.565.10">
    <property type="entry name" value="Histidine kinase-like ATPase, C-terminal domain"/>
    <property type="match status" value="1"/>
</dbReference>
<proteinExistence type="predicted"/>
<dbReference type="InterPro" id="IPR036388">
    <property type="entry name" value="WH-like_DNA-bd_sf"/>
</dbReference>
<evidence type="ECO:0000259" key="10">
    <source>
        <dbReference type="PROSITE" id="PS50112"/>
    </source>
</evidence>
<dbReference type="Gene3D" id="1.10.287.130">
    <property type="match status" value="1"/>
</dbReference>
<dbReference type="EMBL" id="AWQS01000081">
    <property type="protein sequence ID" value="EWT05865.1"/>
    <property type="molecule type" value="Genomic_DNA"/>
</dbReference>
<dbReference type="Pfam" id="PF08448">
    <property type="entry name" value="PAS_4"/>
    <property type="match status" value="1"/>
</dbReference>
<dbReference type="AlphaFoldDB" id="W9GID3"/>
<dbReference type="InterPro" id="IPR035965">
    <property type="entry name" value="PAS-like_dom_sf"/>
</dbReference>
<dbReference type="SMART" id="SM00388">
    <property type="entry name" value="HisKA"/>
    <property type="match status" value="1"/>
</dbReference>
<evidence type="ECO:0000256" key="1">
    <source>
        <dbReference type="ARBA" id="ARBA00000085"/>
    </source>
</evidence>
<dbReference type="InterPro" id="IPR001789">
    <property type="entry name" value="Sig_transdc_resp-reg_receiver"/>
</dbReference>
<dbReference type="InterPro" id="IPR003661">
    <property type="entry name" value="HisK_dim/P_dom"/>
</dbReference>
<dbReference type="InterPro" id="IPR036097">
    <property type="entry name" value="HisK_dim/P_sf"/>
</dbReference>
<evidence type="ECO:0000256" key="3">
    <source>
        <dbReference type="ARBA" id="ARBA00012438"/>
    </source>
</evidence>
<dbReference type="NCBIfam" id="TIGR00229">
    <property type="entry name" value="sensory_box"/>
    <property type="match status" value="1"/>
</dbReference>
<dbReference type="InterPro" id="IPR000014">
    <property type="entry name" value="PAS"/>
</dbReference>
<dbReference type="FunFam" id="1.10.287.130:FF:000045">
    <property type="entry name" value="Two-component system sensor histidine kinase/response regulator"/>
    <property type="match status" value="1"/>
</dbReference>
<evidence type="ECO:0000259" key="11">
    <source>
        <dbReference type="PROSITE" id="PS50921"/>
    </source>
</evidence>
<dbReference type="CDD" id="cd16922">
    <property type="entry name" value="HATPase_EvgS-ArcB-TorS-like"/>
    <property type="match status" value="1"/>
</dbReference>
<evidence type="ECO:0000256" key="2">
    <source>
        <dbReference type="ARBA" id="ARBA00004236"/>
    </source>
</evidence>
<dbReference type="PROSITE" id="PS50109">
    <property type="entry name" value="HIS_KIN"/>
    <property type="match status" value="1"/>
</dbReference>
<evidence type="ECO:0000256" key="5">
    <source>
        <dbReference type="ARBA" id="ARBA00022777"/>
    </source>
</evidence>
<dbReference type="RefSeq" id="WP_051518469.1">
    <property type="nucleotide sequence ID" value="NZ_AWQS01000081.1"/>
</dbReference>
<dbReference type="EC" id="2.7.13.3" evidence="3"/>
<dbReference type="PROSITE" id="PS50921">
    <property type="entry name" value="ANTAR"/>
    <property type="match status" value="1"/>
</dbReference>
<comment type="subcellular location">
    <subcellularLocation>
        <location evidence="2">Cell membrane</location>
    </subcellularLocation>
</comment>
<comment type="catalytic activity">
    <reaction evidence="1">
        <text>ATP + protein L-histidine = ADP + protein N-phospho-L-histidine.</text>
        <dbReference type="EC" id="2.7.13.3"/>
    </reaction>
</comment>
<dbReference type="InterPro" id="IPR003594">
    <property type="entry name" value="HATPase_dom"/>
</dbReference>
<dbReference type="Gene3D" id="3.30.450.20">
    <property type="entry name" value="PAS domain"/>
    <property type="match status" value="2"/>
</dbReference>
<dbReference type="InterPro" id="IPR011006">
    <property type="entry name" value="CheY-like_superfamily"/>
</dbReference>
<dbReference type="CDD" id="cd00130">
    <property type="entry name" value="PAS"/>
    <property type="match status" value="1"/>
</dbReference>
<evidence type="ECO:0000256" key="7">
    <source>
        <dbReference type="PROSITE-ProRule" id="PRU00169"/>
    </source>
</evidence>
<sequence>MNEIPVPAHERDADRRWRDLILRYGGELGRLVLEHDWSGNALAPWQRWPESLRAAVSVCLTSRFPMLVLWGPELRVVYNDAYVPILGSRKHGHALGAPMTQIWPELRDQLLPLLEDVMAGEGPMWSDDHLLRLDRNGYTEDLYVSFSYSPIADESDDGRVGGVFCTVMETTRNIIYQHRVDVLTRLASELADLPNATEVCAVAGDILESNWSDHPIVGVYEVVNGVPMSTRTHTRDDRRDLLNEAALEAVTNGREVTVELVPTSLHQGEERESAGEPICAVHAIPVEVPGVVGPAAVLAVGQHVQRGWDETYRGYLSLAALHLRTALSGLHELELEREGRKALQELDAEKSLFFTNISHELRTPLTLIHGPVDALLHDVTTPVELRDQLTLVERNISRLARMVDAMLDFSRIEAGGVHTELVPVDVADVTRGLASAFDSAFSSAGLDFTVTCEDLSRSALLDHAMYERIVLNLLSNALKYTPEGSVSITLTDYLDYFEVAVADTGVGISPADQERIFGRFEQLPKHPRARAHEGAGIGLAMVKQLTELLGGSVRVESEPDVGSTFTVALPYVPTSGVAAQAALELQAREANAREQQARRTTVSRRDAPSFLAETTTWRGLAAAEIQRRDACRAAESAPRVVVADDNADMRSYLAGVLTDYAVEVVPDGLSALESCMRETPDIVVADVMMPGLDGFALVKELRADPRTANVPIVLLSARAGEDATAAGLEYGADDYVVKPFSVSELRARIASNLERARSRSRDAAWRRAVMTTFQDPLLIADLNGVVLEVNDAFTELLGWDLSDGPIELPYPWSPGAQTVTESLTQFAQTVEQFQRGDLLGAEVELVTKAGRRVWVSTAARQVDGGTENPPLLVVTLRDVTREHEGRTRREAAARLSADFGTAEDLEQVLMAAVAGFSELFDGDSTVRALAGAHDVVFTAGGPVGAEDLPEQTAEGLGGDPAAAPLDGPVPGILIAPKSDSAECRAWVQFPAPRPVAADERIVGDLLAQAFSLAVDRVVAVSKFANREANLQIAVESQRHIGQAVGILVERHRITPAEAFLRLKRASQDRNIKLREVASRVIETGAEPSEAE</sequence>
<reference evidence="13" key="1">
    <citation type="submission" date="2013-08" db="EMBL/GenBank/DDBJ databases">
        <title>Intrasporangium oryzae NRRL B-24470.</title>
        <authorList>
            <person name="Liu H."/>
            <person name="Wang G."/>
        </authorList>
    </citation>
    <scope>NUCLEOTIDE SEQUENCE [LARGE SCALE GENOMIC DNA]</scope>
    <source>
        <strain evidence="13">Q5-1</strain>
    </source>
</reference>
<dbReference type="InterPro" id="IPR013656">
    <property type="entry name" value="PAS_4"/>
</dbReference>
<dbReference type="GO" id="GO:0003723">
    <property type="term" value="F:RNA binding"/>
    <property type="evidence" value="ECO:0007669"/>
    <property type="project" value="InterPro"/>
</dbReference>
<accession>W9GID3</accession>
<dbReference type="Pfam" id="PF02518">
    <property type="entry name" value="HATPase_c"/>
    <property type="match status" value="1"/>
</dbReference>
<dbReference type="PRINTS" id="PR00344">
    <property type="entry name" value="BCTRLSENSOR"/>
</dbReference>
<dbReference type="Pfam" id="PF00989">
    <property type="entry name" value="PAS"/>
    <property type="match status" value="1"/>
</dbReference>
<dbReference type="SMART" id="SM01012">
    <property type="entry name" value="ANTAR"/>
    <property type="match status" value="1"/>
</dbReference>
<comment type="caution">
    <text evidence="12">The sequence shown here is derived from an EMBL/GenBank/DDBJ whole genome shotgun (WGS) entry which is preliminary data.</text>
</comment>
<dbReference type="SUPFAM" id="SSF52172">
    <property type="entry name" value="CheY-like"/>
    <property type="match status" value="2"/>
</dbReference>
<dbReference type="Gene3D" id="3.40.50.2300">
    <property type="match status" value="1"/>
</dbReference>
<evidence type="ECO:0000256" key="4">
    <source>
        <dbReference type="ARBA" id="ARBA00022553"/>
    </source>
</evidence>
<dbReference type="Pfam" id="PF00512">
    <property type="entry name" value="HisKA"/>
    <property type="match status" value="1"/>
</dbReference>
<dbReference type="OrthoDB" id="319881at2"/>
<dbReference type="PANTHER" id="PTHR43547:SF2">
    <property type="entry name" value="HYBRID SIGNAL TRANSDUCTION HISTIDINE KINASE C"/>
    <property type="match status" value="1"/>
</dbReference>
<feature type="domain" description="Response regulatory" evidence="9">
    <location>
        <begin position="639"/>
        <end position="753"/>
    </location>
</feature>
<gene>
    <name evidence="12" type="ORF">N864_01470</name>
</gene>
<keyword evidence="4 7" id="KW-0597">Phosphoprotein</keyword>
<feature type="domain" description="ANTAR" evidence="11">
    <location>
        <begin position="1020"/>
        <end position="1081"/>
    </location>
</feature>
<dbReference type="SUPFAM" id="SSF55785">
    <property type="entry name" value="PYP-like sensor domain (PAS domain)"/>
    <property type="match status" value="1"/>
</dbReference>
<dbReference type="SMART" id="SM00448">
    <property type="entry name" value="REC"/>
    <property type="match status" value="1"/>
</dbReference>
<evidence type="ECO:0000259" key="9">
    <source>
        <dbReference type="PROSITE" id="PS50110"/>
    </source>
</evidence>
<feature type="domain" description="PAS" evidence="10">
    <location>
        <begin position="762"/>
        <end position="803"/>
    </location>
</feature>
<feature type="modified residue" description="4-aspartylphosphate" evidence="7">
    <location>
        <position position="686"/>
    </location>
</feature>
<dbReference type="Pfam" id="PF03861">
    <property type="entry name" value="ANTAR"/>
    <property type="match status" value="1"/>
</dbReference>
<dbReference type="PANTHER" id="PTHR43547">
    <property type="entry name" value="TWO-COMPONENT HISTIDINE KINASE"/>
    <property type="match status" value="1"/>
</dbReference>
<dbReference type="SMART" id="SM00387">
    <property type="entry name" value="HATPase_c"/>
    <property type="match status" value="1"/>
</dbReference>
<dbReference type="InterPro" id="IPR036890">
    <property type="entry name" value="HATPase_C_sf"/>
</dbReference>
<dbReference type="InterPro" id="IPR013767">
    <property type="entry name" value="PAS_fold"/>
</dbReference>
<keyword evidence="5" id="KW-0808">Transferase</keyword>
<dbReference type="GO" id="GO:0005886">
    <property type="term" value="C:plasma membrane"/>
    <property type="evidence" value="ECO:0007669"/>
    <property type="project" value="UniProtKB-SubCell"/>
</dbReference>
<evidence type="ECO:0000259" key="8">
    <source>
        <dbReference type="PROSITE" id="PS50109"/>
    </source>
</evidence>
<feature type="domain" description="Histidine kinase" evidence="8">
    <location>
        <begin position="356"/>
        <end position="573"/>
    </location>
</feature>
<dbReference type="InterPro" id="IPR004358">
    <property type="entry name" value="Sig_transdc_His_kin-like_C"/>
</dbReference>
<dbReference type="InterPro" id="IPR005467">
    <property type="entry name" value="His_kinase_dom"/>
</dbReference>
<keyword evidence="13" id="KW-1185">Reference proteome</keyword>
<dbReference type="CDD" id="cd17574">
    <property type="entry name" value="REC_OmpR"/>
    <property type="match status" value="1"/>
</dbReference>
<dbReference type="Pfam" id="PF00072">
    <property type="entry name" value="Response_reg"/>
    <property type="match status" value="1"/>
</dbReference>
<keyword evidence="6" id="KW-0902">Two-component regulatory system</keyword>
<keyword evidence="5" id="KW-0418">Kinase</keyword>